<reference evidence="1 2" key="1">
    <citation type="submission" date="2019-10" db="EMBL/GenBank/DDBJ databases">
        <authorList>
            <person name="Karimi E."/>
        </authorList>
    </citation>
    <scope>NUCLEOTIDE SEQUENCE [LARGE SCALE GENOMIC DNA]</scope>
    <source>
        <strain evidence="1">Bacillus sp. 348</strain>
    </source>
</reference>
<dbReference type="Proteomes" id="UP000433089">
    <property type="component" value="Unassembled WGS sequence"/>
</dbReference>
<sequence>MAASHRELREAEKELGSFTEPSLLALYRIHCDGGAAAFSRYREGLAITC</sequence>
<organism evidence="1 2">
    <name type="scientific">Bacillus altitudinis</name>
    <dbReference type="NCBI Taxonomy" id="293387"/>
    <lineage>
        <taxon>Bacteria</taxon>
        <taxon>Bacillati</taxon>
        <taxon>Bacillota</taxon>
        <taxon>Bacilli</taxon>
        <taxon>Bacillales</taxon>
        <taxon>Bacillaceae</taxon>
        <taxon>Bacillus</taxon>
    </lineage>
</organism>
<proteinExistence type="predicted"/>
<name>A0A653TQ41_BACAB</name>
<protein>
    <submittedName>
        <fullName evidence="1">Uncharacterized protein</fullName>
    </submittedName>
</protein>
<evidence type="ECO:0000313" key="2">
    <source>
        <dbReference type="Proteomes" id="UP000433089"/>
    </source>
</evidence>
<dbReference type="EMBL" id="CABWLH010000009">
    <property type="protein sequence ID" value="VXB83532.1"/>
    <property type="molecule type" value="Genomic_DNA"/>
</dbReference>
<gene>
    <name evidence="1" type="ORF">BACI348_41679</name>
</gene>
<evidence type="ECO:0000313" key="1">
    <source>
        <dbReference type="EMBL" id="VXB83532.1"/>
    </source>
</evidence>
<dbReference type="AlphaFoldDB" id="A0A653TQ41"/>
<accession>A0A653TQ41</accession>